<dbReference type="InterPro" id="IPR018253">
    <property type="entry name" value="DnaJ_domain_CS"/>
</dbReference>
<keyword evidence="1" id="KW-0143">Chaperone</keyword>
<dbReference type="SMART" id="SM00271">
    <property type="entry name" value="DnaJ"/>
    <property type="match status" value="1"/>
</dbReference>
<evidence type="ECO:0000259" key="3">
    <source>
        <dbReference type="PROSITE" id="PS50076"/>
    </source>
</evidence>
<dbReference type="EMBL" id="JAFIRN010000003">
    <property type="protein sequence ID" value="KAG5851780.1"/>
    <property type="molecule type" value="Genomic_DNA"/>
</dbReference>
<evidence type="ECO:0000313" key="5">
    <source>
        <dbReference type="Proteomes" id="UP001044222"/>
    </source>
</evidence>
<reference evidence="4" key="1">
    <citation type="submission" date="2021-01" db="EMBL/GenBank/DDBJ databases">
        <title>A chromosome-scale assembly of European eel, Anguilla anguilla.</title>
        <authorList>
            <person name="Henkel C."/>
            <person name="Jong-Raadsen S.A."/>
            <person name="Dufour S."/>
            <person name="Weltzien F.-A."/>
            <person name="Palstra A.P."/>
            <person name="Pelster B."/>
            <person name="Spaink H.P."/>
            <person name="Van Den Thillart G.E."/>
            <person name="Jansen H."/>
            <person name="Zahm M."/>
            <person name="Klopp C."/>
            <person name="Cedric C."/>
            <person name="Louis A."/>
            <person name="Berthelot C."/>
            <person name="Parey E."/>
            <person name="Roest Crollius H."/>
            <person name="Montfort J."/>
            <person name="Robinson-Rechavi M."/>
            <person name="Bucao C."/>
            <person name="Bouchez O."/>
            <person name="Gislard M."/>
            <person name="Lluch J."/>
            <person name="Milhes M."/>
            <person name="Lampietro C."/>
            <person name="Lopez Roques C."/>
            <person name="Donnadieu C."/>
            <person name="Braasch I."/>
            <person name="Desvignes T."/>
            <person name="Postlethwait J."/>
            <person name="Bobe J."/>
            <person name="Guiguen Y."/>
            <person name="Dirks R."/>
        </authorList>
    </citation>
    <scope>NUCLEOTIDE SEQUENCE</scope>
    <source>
        <strain evidence="4">Tag_6206</strain>
        <tissue evidence="4">Liver</tissue>
    </source>
</reference>
<dbReference type="PRINTS" id="PR00625">
    <property type="entry name" value="JDOMAIN"/>
</dbReference>
<accession>A0A9D3MN76</accession>
<organism evidence="4 5">
    <name type="scientific">Anguilla anguilla</name>
    <name type="common">European freshwater eel</name>
    <name type="synonym">Muraena anguilla</name>
    <dbReference type="NCBI Taxonomy" id="7936"/>
    <lineage>
        <taxon>Eukaryota</taxon>
        <taxon>Metazoa</taxon>
        <taxon>Chordata</taxon>
        <taxon>Craniata</taxon>
        <taxon>Vertebrata</taxon>
        <taxon>Euteleostomi</taxon>
        <taxon>Actinopterygii</taxon>
        <taxon>Neopterygii</taxon>
        <taxon>Teleostei</taxon>
        <taxon>Anguilliformes</taxon>
        <taxon>Anguillidae</taxon>
        <taxon>Anguilla</taxon>
    </lineage>
</organism>
<dbReference type="GO" id="GO:0030544">
    <property type="term" value="F:Hsp70 protein binding"/>
    <property type="evidence" value="ECO:0007669"/>
    <property type="project" value="InterPro"/>
</dbReference>
<dbReference type="PROSITE" id="PS00636">
    <property type="entry name" value="DNAJ_1"/>
    <property type="match status" value="1"/>
</dbReference>
<dbReference type="PANTHER" id="PTHR45168:SF3">
    <property type="entry name" value="DNAJ HEAT SHOCK PROTEIN FAMILY (HSP40) MEMBER B2"/>
    <property type="match status" value="1"/>
</dbReference>
<evidence type="ECO:0000256" key="2">
    <source>
        <dbReference type="SAM" id="MobiDB-lite"/>
    </source>
</evidence>
<dbReference type="CDD" id="cd06257">
    <property type="entry name" value="DnaJ"/>
    <property type="match status" value="1"/>
</dbReference>
<feature type="domain" description="J" evidence="3">
    <location>
        <begin position="3"/>
        <end position="69"/>
    </location>
</feature>
<dbReference type="PROSITE" id="PS50076">
    <property type="entry name" value="DNAJ_2"/>
    <property type="match status" value="1"/>
</dbReference>
<dbReference type="SUPFAM" id="SSF46565">
    <property type="entry name" value="Chaperone J-domain"/>
    <property type="match status" value="1"/>
</dbReference>
<dbReference type="InterPro" id="IPR036869">
    <property type="entry name" value="J_dom_sf"/>
</dbReference>
<dbReference type="InterPro" id="IPR043183">
    <property type="entry name" value="DNJB2/6-like"/>
</dbReference>
<keyword evidence="5" id="KW-1185">Reference proteome</keyword>
<dbReference type="InterPro" id="IPR001623">
    <property type="entry name" value="DnaJ_domain"/>
</dbReference>
<evidence type="ECO:0000256" key="1">
    <source>
        <dbReference type="ARBA" id="ARBA00023186"/>
    </source>
</evidence>
<dbReference type="AlphaFoldDB" id="A0A9D3MN76"/>
<feature type="compositionally biased region" description="Low complexity" evidence="2">
    <location>
        <begin position="252"/>
        <end position="266"/>
    </location>
</feature>
<dbReference type="GO" id="GO:0051082">
    <property type="term" value="F:unfolded protein binding"/>
    <property type="evidence" value="ECO:0007669"/>
    <property type="project" value="InterPro"/>
</dbReference>
<feature type="region of interest" description="Disordered" evidence="2">
    <location>
        <begin position="62"/>
        <end position="82"/>
    </location>
</feature>
<sequence length="336" mass="36754">MVDYYHVLGVPRNASSEDIKKAYRKLALQYHPDKNPDSKEEAERKFKEIAEAYEVLSDSSRRDAYDHGSSHGNHSTGFGGSSAQRDCWDTPFRNPDDVFRDIFGDDFDFGGRMNDRAWGSSYSSQPGTSSFFSSPSTRDDFDFGGGRNGWTWGSSYSSQPGTSSFFSPSTGGASFFQSAMRGLANTLFGGMRSTSVTTCTRTVNGRSITTKTVKENGQERTEIVEDGVLKTVLINGVEDPAALDVARGRRPGQGPAVRRQQQQQQQHDNRKRKFKDGQDPGTPVRQQGAAAADLNTGAGGGGAWEHEGGARTREGGVFNDRADPETGRRNFNCVLL</sequence>
<feature type="compositionally biased region" description="Polar residues" evidence="2">
    <location>
        <begin position="70"/>
        <end position="82"/>
    </location>
</feature>
<evidence type="ECO:0000313" key="4">
    <source>
        <dbReference type="EMBL" id="KAG5851780.1"/>
    </source>
</evidence>
<feature type="region of interest" description="Disordered" evidence="2">
    <location>
        <begin position="244"/>
        <end position="331"/>
    </location>
</feature>
<dbReference type="Pfam" id="PF00226">
    <property type="entry name" value="DnaJ"/>
    <property type="match status" value="1"/>
</dbReference>
<protein>
    <recommendedName>
        <fullName evidence="3">J domain-containing protein</fullName>
    </recommendedName>
</protein>
<dbReference type="Proteomes" id="UP001044222">
    <property type="component" value="Unassembled WGS sequence"/>
</dbReference>
<dbReference type="Gene3D" id="1.10.287.110">
    <property type="entry name" value="DnaJ domain"/>
    <property type="match status" value="1"/>
</dbReference>
<gene>
    <name evidence="4" type="ORF">ANANG_G00055420</name>
</gene>
<name>A0A9D3MN76_ANGAN</name>
<comment type="caution">
    <text evidence="4">The sequence shown here is derived from an EMBL/GenBank/DDBJ whole genome shotgun (WGS) entry which is preliminary data.</text>
</comment>
<feature type="compositionally biased region" description="Basic and acidic residues" evidence="2">
    <location>
        <begin position="304"/>
        <end position="328"/>
    </location>
</feature>
<proteinExistence type="predicted"/>
<dbReference type="PANTHER" id="PTHR45168">
    <property type="entry name" value="DNAJ HOMOLOG SUBFAMILY B MEMBER 2"/>
    <property type="match status" value="1"/>
</dbReference>